<keyword evidence="3" id="KW-0678">Repressor</keyword>
<dbReference type="PANTHER" id="PTHR11125:SF7">
    <property type="entry name" value="TRANSCRIPTION ELONGATION FACTOR SPT5"/>
    <property type="match status" value="1"/>
</dbReference>
<keyword evidence="6" id="KW-0805">Transcription regulation</keyword>
<evidence type="ECO:0000256" key="9">
    <source>
        <dbReference type="ARBA" id="ARBA00023242"/>
    </source>
</evidence>
<dbReference type="EMBL" id="CM000782">
    <property type="protein sequence ID" value="AQK83096.1"/>
    <property type="molecule type" value="Genomic_DNA"/>
</dbReference>
<comment type="subcellular location">
    <subcellularLocation>
        <location evidence="1 11">Nucleus</location>
    </subcellularLocation>
</comment>
<comment type="function">
    <text evidence="10">May regulate transcription elongation by RNA polymerase II. May enhance transcriptional pausing at sites proximal to the promoter, which may in turn facilitate the assembly of an elongation competent RNA polymerase II complex.</text>
</comment>
<evidence type="ECO:0000256" key="4">
    <source>
        <dbReference type="ARBA" id="ARBA00022553"/>
    </source>
</evidence>
<keyword evidence="7" id="KW-0010">Activator</keyword>
<dbReference type="eggNOG" id="KOG1999">
    <property type="taxonomic scope" value="Eukaryota"/>
</dbReference>
<feature type="region of interest" description="Disordered" evidence="12">
    <location>
        <begin position="711"/>
        <end position="742"/>
    </location>
</feature>
<accession>A0A1D6LUU9</accession>
<name>A0A1D6LUU9_MAIZE</name>
<dbReference type="InterPro" id="IPR041978">
    <property type="entry name" value="KOW_Spt5_5"/>
</dbReference>
<keyword evidence="4" id="KW-0597">Phosphoprotein</keyword>
<comment type="similarity">
    <text evidence="2 11">Belongs to the SPT5 family.</text>
</comment>
<dbReference type="GO" id="GO:0005840">
    <property type="term" value="C:ribosome"/>
    <property type="evidence" value="ECO:0007669"/>
    <property type="project" value="InterPro"/>
</dbReference>
<reference evidence="15" key="1">
    <citation type="submission" date="2015-12" db="EMBL/GenBank/DDBJ databases">
        <title>Update maize B73 reference genome by single molecule sequencing technologies.</title>
        <authorList>
            <consortium name="Maize Genome Sequencing Project"/>
            <person name="Ware D."/>
        </authorList>
    </citation>
    <scope>NUCLEOTIDE SEQUENCE</scope>
    <source>
        <tissue evidence="15">Seedling</tissue>
    </source>
</reference>
<dbReference type="InterPro" id="IPR022581">
    <property type="entry name" value="Spt5_N"/>
</dbReference>
<dbReference type="GO" id="GO:0006354">
    <property type="term" value="P:DNA-templated transcription elongation"/>
    <property type="evidence" value="ECO:0007669"/>
    <property type="project" value="InterPro"/>
</dbReference>
<dbReference type="CDD" id="cd06081">
    <property type="entry name" value="KOW_Spt5_1"/>
    <property type="match status" value="1"/>
</dbReference>
<keyword evidence="8 11" id="KW-0804">Transcription</keyword>
<feature type="domain" description="KOW" evidence="14">
    <location>
        <begin position="340"/>
        <end position="367"/>
    </location>
</feature>
<dbReference type="InterPro" id="IPR039659">
    <property type="entry name" value="SPT5"/>
</dbReference>
<feature type="region of interest" description="Disordered" evidence="12">
    <location>
        <begin position="761"/>
        <end position="866"/>
    </location>
</feature>
<feature type="domain" description="NusG-like N-terminal" evidence="13">
    <location>
        <begin position="98"/>
        <end position="184"/>
    </location>
</feature>
<feature type="domain" description="KOW" evidence="14">
    <location>
        <begin position="392"/>
        <end position="419"/>
    </location>
</feature>
<sequence length="986" mass="109182">MARRDHDDDDEEEVDEDEEEEDEGEGEDDFINDAGADLPDEDVVRGSRRHSIPMRDEEEDIDEIERQVRERYARSTHIEYGEEAAEVEQQALLPSVKDPKLWMVKCAIGHERETAICLMQKFIDRSDLQIKSVVALDHLKNYIYVEAEKEAHVKEACKGLRNIYASAKITLVPIKEMADVLSVESKSVDLSRDSWVRMKLGIYKGDLAKVVDVDNVRQRVDVKLIPRIDLQALASKLEGESVKKKAFVPPPRFFNIDEAREMHIRVERRRDKESGEYFEWVDNLKFKDGFLYKSVSTKSIHTNNIQPNFDELEKFKKPGDDMNGDMASLSTLFANRKKGHFMKGDAVIVIKGDLKNLEGWVEKVEDETVHIRPKISDLPKTLAFNEKELCKYFKPGDHVKVISGVQEGATGMVVKVEGHVLIILSDTTKEHIRVFADHVVESSEITTGITRIGDYELHDLVLLDNLSFGVIIRVEAEAFQVLKGVPDRPEVVLVKLREIKSKIDRRSSAKDRSNNIISAKDVIRVVEGACKVCPSSVFTILVVFDSCVSVTFIVFTSIFCQIRGSKDPWNTYTRGCCLFMTGITLNMQALFVQKRNLAFLLVDQPVAIEEMFGMDTVDARLGALRSSASILQSPGRLPPRGPNMNYGGRFGGGRGGRCDALVGKCIKIKSGPYKGYRGRVKEVTGALVRVELDSLMKIVTVKRDDIADTPTVATPFREPRYSLGGETPMHPSRTPHHAYQTPMRDPGATPIHEGMRTPMRSRAWAPMSPPRDNWEDGNPATWGSSPAYQPGTPQARPYEAPTPGSGWANTPGVSFNDAPTPRDNYANAPSPYVPSTPVGQPMTPNSASYLPGTPGGQPMTPGNAGMDMMSPIIGGEGEATWLLPDVLVNVLSGGDDGPGVVREVLGDGSCRVALGSSGNGDMVTVLPNEVEVIRPKKSDKIKILNGSFRGHTGKLIGIDGSDGIVRLDDTYEVKILDMVILAKLAT</sequence>
<dbReference type="InterPro" id="IPR041976">
    <property type="entry name" value="KOW_Spt5_3"/>
</dbReference>
<keyword evidence="15" id="KW-0251">Elongation factor</keyword>
<keyword evidence="5" id="KW-0677">Repeat</keyword>
<dbReference type="PANTHER" id="PTHR11125">
    <property type="entry name" value="SUPPRESSOR OF TY 5"/>
    <property type="match status" value="1"/>
</dbReference>
<evidence type="ECO:0000259" key="13">
    <source>
        <dbReference type="SMART" id="SM00738"/>
    </source>
</evidence>
<dbReference type="Pfam" id="PF23037">
    <property type="entry name" value="KOWx_SPT5"/>
    <property type="match status" value="1"/>
</dbReference>
<evidence type="ECO:0000256" key="3">
    <source>
        <dbReference type="ARBA" id="ARBA00022491"/>
    </source>
</evidence>
<feature type="domain" description="KOW" evidence="14">
    <location>
        <begin position="189"/>
        <end position="216"/>
    </location>
</feature>
<dbReference type="InterPro" id="IPR036735">
    <property type="entry name" value="NGN_dom_sf"/>
</dbReference>
<dbReference type="InterPro" id="IPR041975">
    <property type="entry name" value="KOW_Spt5_2"/>
</dbReference>
<dbReference type="Gene3D" id="2.30.30.30">
    <property type="match status" value="4"/>
</dbReference>
<dbReference type="Pfam" id="PF03439">
    <property type="entry name" value="Spt5-NGN"/>
    <property type="match status" value="1"/>
</dbReference>
<evidence type="ECO:0000256" key="6">
    <source>
        <dbReference type="ARBA" id="ARBA00023015"/>
    </source>
</evidence>
<evidence type="ECO:0000256" key="1">
    <source>
        <dbReference type="ARBA" id="ARBA00004123"/>
    </source>
</evidence>
<feature type="domain" description="KOW" evidence="14">
    <location>
        <begin position="659"/>
        <end position="686"/>
    </location>
</feature>
<dbReference type="InterPro" id="IPR017071">
    <property type="entry name" value="TF_Spt5_eukaryote"/>
</dbReference>
<evidence type="ECO:0000256" key="8">
    <source>
        <dbReference type="ARBA" id="ARBA00023163"/>
    </source>
</evidence>
<dbReference type="Pfam" id="PF23290">
    <property type="entry name" value="KOW5_SPT5"/>
    <property type="match status" value="1"/>
</dbReference>
<dbReference type="GO" id="GO:0005634">
    <property type="term" value="C:nucleus"/>
    <property type="evidence" value="ECO:0007669"/>
    <property type="project" value="UniProtKB-SubCell"/>
</dbReference>
<dbReference type="FunFam" id="2.30.30.30:FF:000043">
    <property type="entry name" value="Transcription elongation factor SPT5"/>
    <property type="match status" value="1"/>
</dbReference>
<dbReference type="InterPro" id="IPR005824">
    <property type="entry name" value="KOW"/>
</dbReference>
<dbReference type="PROSITE" id="PS01108">
    <property type="entry name" value="RIBOSOMAL_L24"/>
    <property type="match status" value="1"/>
</dbReference>
<evidence type="ECO:0000256" key="12">
    <source>
        <dbReference type="SAM" id="MobiDB-lite"/>
    </source>
</evidence>
<dbReference type="AlphaFoldDB" id="A0A1D6LUU9"/>
<dbReference type="GO" id="GO:0003746">
    <property type="term" value="F:translation elongation factor activity"/>
    <property type="evidence" value="ECO:0007669"/>
    <property type="project" value="UniProtKB-KW"/>
</dbReference>
<organism evidence="15">
    <name type="scientific">Zea mays</name>
    <name type="common">Maize</name>
    <dbReference type="NCBI Taxonomy" id="4577"/>
    <lineage>
        <taxon>Eukaryota</taxon>
        <taxon>Viridiplantae</taxon>
        <taxon>Streptophyta</taxon>
        <taxon>Embryophyta</taxon>
        <taxon>Tracheophyta</taxon>
        <taxon>Spermatophyta</taxon>
        <taxon>Magnoliopsida</taxon>
        <taxon>Liliopsida</taxon>
        <taxon>Poales</taxon>
        <taxon>Poaceae</taxon>
        <taxon>PACMAD clade</taxon>
        <taxon>Panicoideae</taxon>
        <taxon>Andropogonodae</taxon>
        <taxon>Andropogoneae</taxon>
        <taxon>Tripsacinae</taxon>
        <taxon>Zea</taxon>
    </lineage>
</organism>
<dbReference type="Pfam" id="PF23284">
    <property type="entry name" value="KOW2_Spt5"/>
    <property type="match status" value="1"/>
</dbReference>
<proteinExistence type="inferred from homology"/>
<dbReference type="InterPro" id="IPR005825">
    <property type="entry name" value="Ribosomal_uL24_CS"/>
</dbReference>
<feature type="domain" description="KOW" evidence="14">
    <location>
        <begin position="934"/>
        <end position="961"/>
    </location>
</feature>
<evidence type="ECO:0000256" key="10">
    <source>
        <dbReference type="ARBA" id="ARBA00056652"/>
    </source>
</evidence>
<dbReference type="ExpressionAtlas" id="A0A1D6LUU9">
    <property type="expression patterns" value="baseline and differential"/>
</dbReference>
<dbReference type="CDD" id="cd06085">
    <property type="entry name" value="KOW_Spt5_5"/>
    <property type="match status" value="1"/>
</dbReference>
<dbReference type="Gene3D" id="3.30.70.940">
    <property type="entry name" value="NusG, N-terminal domain"/>
    <property type="match status" value="1"/>
</dbReference>
<evidence type="ECO:0000256" key="2">
    <source>
        <dbReference type="ARBA" id="ARBA00006956"/>
    </source>
</evidence>
<dbReference type="PIRSF" id="PIRSF036945">
    <property type="entry name" value="Spt5"/>
    <property type="match status" value="1"/>
</dbReference>
<dbReference type="GO" id="GO:0032784">
    <property type="term" value="P:regulation of DNA-templated transcription elongation"/>
    <property type="evidence" value="ECO:0007669"/>
    <property type="project" value="InterPro"/>
</dbReference>
<dbReference type="CDD" id="cd06086">
    <property type="entry name" value="KOW_Spt5_6"/>
    <property type="match status" value="1"/>
</dbReference>
<dbReference type="SMART" id="SM00738">
    <property type="entry name" value="NGN"/>
    <property type="match status" value="1"/>
</dbReference>
<dbReference type="InterPro" id="IPR014722">
    <property type="entry name" value="Rib_uL2_dom2"/>
</dbReference>
<dbReference type="InterPro" id="IPR057934">
    <property type="entry name" value="KOW_Spt5_7"/>
</dbReference>
<dbReference type="FunFam" id="2.30.30.30:FF:000027">
    <property type="entry name" value="Transcription elongation factor SPT5"/>
    <property type="match status" value="1"/>
</dbReference>
<dbReference type="Pfam" id="PF23287">
    <property type="entry name" value="KOW7_SPT5"/>
    <property type="match status" value="1"/>
</dbReference>
<dbReference type="FunFam" id="2.30.30.30:FF:000024">
    <property type="entry name" value="Transcription elongation factor SPT5"/>
    <property type="match status" value="1"/>
</dbReference>
<dbReference type="Pfam" id="PF23038">
    <property type="entry name" value="KOW6_SPT51-2"/>
    <property type="match status" value="1"/>
</dbReference>
<dbReference type="SUPFAM" id="SSF50104">
    <property type="entry name" value="Translation proteins SH3-like domain"/>
    <property type="match status" value="1"/>
</dbReference>
<dbReference type="Pfam" id="PF11942">
    <property type="entry name" value="Spt5_N"/>
    <property type="match status" value="1"/>
</dbReference>
<dbReference type="InterPro" id="IPR039385">
    <property type="entry name" value="NGN_Euk"/>
</dbReference>
<evidence type="ECO:0000256" key="7">
    <source>
        <dbReference type="ARBA" id="ARBA00023159"/>
    </source>
</evidence>
<dbReference type="SMART" id="SM00739">
    <property type="entry name" value="KOW"/>
    <property type="match status" value="5"/>
</dbReference>
<protein>
    <recommendedName>
        <fullName evidence="11">Transcription elongation factor SPT5</fullName>
    </recommendedName>
</protein>
<feature type="compositionally biased region" description="Acidic residues" evidence="12">
    <location>
        <begin position="7"/>
        <end position="31"/>
    </location>
</feature>
<feature type="region of interest" description="Disordered" evidence="12">
    <location>
        <begin position="1"/>
        <end position="59"/>
    </location>
</feature>
<dbReference type="InterPro" id="IPR057936">
    <property type="entry name" value="KOWx_Spt5"/>
</dbReference>
<dbReference type="Pfam" id="PF23042">
    <property type="entry name" value="KOW1_SPT5"/>
    <property type="match status" value="1"/>
</dbReference>
<dbReference type="CDD" id="cd09888">
    <property type="entry name" value="NGN_Euk"/>
    <property type="match status" value="1"/>
</dbReference>
<dbReference type="GO" id="GO:0006357">
    <property type="term" value="P:regulation of transcription by RNA polymerase II"/>
    <property type="evidence" value="ECO:0007669"/>
    <property type="project" value="InterPro"/>
</dbReference>
<dbReference type="InterPro" id="IPR041973">
    <property type="entry name" value="KOW_Spt5_1"/>
</dbReference>
<dbReference type="CDD" id="cd06083">
    <property type="entry name" value="KOW_Spt5_3"/>
    <property type="match status" value="1"/>
</dbReference>
<dbReference type="InterPro" id="IPR057935">
    <property type="entry name" value="KOW_Spt5_6_plant"/>
</dbReference>
<keyword evidence="15" id="KW-0648">Protein biosynthesis</keyword>
<evidence type="ECO:0000256" key="5">
    <source>
        <dbReference type="ARBA" id="ARBA00022737"/>
    </source>
</evidence>
<evidence type="ECO:0000313" key="15">
    <source>
        <dbReference type="EMBL" id="AQK83096.1"/>
    </source>
</evidence>
<dbReference type="FunFam" id="2.30.30.30:FF:000028">
    <property type="entry name" value="Transcription elongation factor SPT5"/>
    <property type="match status" value="1"/>
</dbReference>
<evidence type="ECO:0000259" key="14">
    <source>
        <dbReference type="SMART" id="SM00739"/>
    </source>
</evidence>
<dbReference type="InterPro" id="IPR006645">
    <property type="entry name" value="NGN-like_dom"/>
</dbReference>
<gene>
    <name evidence="15" type="ORF">ZEAMMB73_Zm00001d037142</name>
</gene>
<dbReference type="GO" id="GO:0003735">
    <property type="term" value="F:structural constituent of ribosome"/>
    <property type="evidence" value="ECO:0007669"/>
    <property type="project" value="InterPro"/>
</dbReference>
<evidence type="ECO:0000256" key="11">
    <source>
        <dbReference type="PIRNR" id="PIRNR036945"/>
    </source>
</evidence>
<dbReference type="FunFam" id="3.30.70.940:FF:000007">
    <property type="entry name" value="Transcription elongation factor SPT5"/>
    <property type="match status" value="1"/>
</dbReference>
<keyword evidence="9 11" id="KW-0539">Nucleus</keyword>
<dbReference type="InterPro" id="IPR005100">
    <property type="entry name" value="NGN-domain"/>
</dbReference>
<dbReference type="InterPro" id="IPR008991">
    <property type="entry name" value="Translation_prot_SH3-like_sf"/>
</dbReference>
<dbReference type="CDD" id="cd06082">
    <property type="entry name" value="KOW_Spt5_2"/>
    <property type="match status" value="1"/>
</dbReference>